<dbReference type="GO" id="GO:0016791">
    <property type="term" value="F:phosphatase activity"/>
    <property type="evidence" value="ECO:0007669"/>
    <property type="project" value="TreeGrafter"/>
</dbReference>
<dbReference type="STRING" id="1330018.A0A167P6Y0"/>
<proteinExistence type="inferred from homology"/>
<dbReference type="Pfam" id="PF00328">
    <property type="entry name" value="His_Phos_2"/>
    <property type="match status" value="1"/>
</dbReference>
<accession>A0A167P6Y0</accession>
<dbReference type="InterPro" id="IPR029033">
    <property type="entry name" value="His_PPase_superfam"/>
</dbReference>
<sequence length="449" mass="50546">MTIDPSLYESAPPDLKLAQLHVYVRNGPRAPYELELFGKTLWTKCLASKTLGFPLRSPEDASSSAQAAGLVTVTTEPRGTFDPEKGDFAYHAPLHRSLCEPGELTDVGFTSAGNFGDALRSVYVDRLKFLPRHHPSPNSYYLRAANRPNEQDRFLQTLVRIAYGLWRSNTAPRVHTRYRQDNDLLPNWECSRFNSLHNDWIEQHRNNMAKVLDPYQRTLSGLLMGRWVDPTSDVPDSLVDYVECAKAEGKPYPVTLQDPALMSALKRVVAMRWWGFYTSKEAQKLSIGRLLTDLRLSMARKVNNDDLDPLKLRLFTTGDAVMASSLIAFGIYDGHWIDFNASLTFELFKRSPDTGSIVDSETAHTSDNSGASVNATPAPESAHYVRAIYQNKPLALPACAKPNKHYPGRPELCTFEAFSDVVRAISAKNWWEECQKTGPMPWPEEGLFF</sequence>
<evidence type="ECO:0000313" key="4">
    <source>
        <dbReference type="Proteomes" id="UP000076738"/>
    </source>
</evidence>
<evidence type="ECO:0000256" key="2">
    <source>
        <dbReference type="ARBA" id="ARBA00022801"/>
    </source>
</evidence>
<dbReference type="OrthoDB" id="10257284at2759"/>
<organism evidence="3 4">
    <name type="scientific">Calocera viscosa (strain TUFC12733)</name>
    <dbReference type="NCBI Taxonomy" id="1330018"/>
    <lineage>
        <taxon>Eukaryota</taxon>
        <taxon>Fungi</taxon>
        <taxon>Dikarya</taxon>
        <taxon>Basidiomycota</taxon>
        <taxon>Agaricomycotina</taxon>
        <taxon>Dacrymycetes</taxon>
        <taxon>Dacrymycetales</taxon>
        <taxon>Dacrymycetaceae</taxon>
        <taxon>Calocera</taxon>
    </lineage>
</organism>
<dbReference type="InterPro" id="IPR050645">
    <property type="entry name" value="Histidine_acid_phosphatase"/>
</dbReference>
<protein>
    <submittedName>
        <fullName evidence="3">Phosphoglycerate mutase-like protein</fullName>
    </submittedName>
</protein>
<gene>
    <name evidence="3" type="ORF">CALVIDRAFT_535117</name>
</gene>
<keyword evidence="4" id="KW-1185">Reference proteome</keyword>
<dbReference type="AlphaFoldDB" id="A0A167P6Y0"/>
<evidence type="ECO:0000313" key="3">
    <source>
        <dbReference type="EMBL" id="KZO98474.1"/>
    </source>
</evidence>
<dbReference type="InterPro" id="IPR000560">
    <property type="entry name" value="His_Pase_clade-2"/>
</dbReference>
<dbReference type="SUPFAM" id="SSF53254">
    <property type="entry name" value="Phosphoglycerate mutase-like"/>
    <property type="match status" value="1"/>
</dbReference>
<dbReference type="EMBL" id="KV417275">
    <property type="protein sequence ID" value="KZO98474.1"/>
    <property type="molecule type" value="Genomic_DNA"/>
</dbReference>
<reference evidence="3 4" key="1">
    <citation type="journal article" date="2016" name="Mol. Biol. Evol.">
        <title>Comparative Genomics of Early-Diverging Mushroom-Forming Fungi Provides Insights into the Origins of Lignocellulose Decay Capabilities.</title>
        <authorList>
            <person name="Nagy L.G."/>
            <person name="Riley R."/>
            <person name="Tritt A."/>
            <person name="Adam C."/>
            <person name="Daum C."/>
            <person name="Floudas D."/>
            <person name="Sun H."/>
            <person name="Yadav J.S."/>
            <person name="Pangilinan J."/>
            <person name="Larsson K.H."/>
            <person name="Matsuura K."/>
            <person name="Barry K."/>
            <person name="Labutti K."/>
            <person name="Kuo R."/>
            <person name="Ohm R.A."/>
            <person name="Bhattacharya S.S."/>
            <person name="Shirouzu T."/>
            <person name="Yoshinaga Y."/>
            <person name="Martin F.M."/>
            <person name="Grigoriev I.V."/>
            <person name="Hibbett D.S."/>
        </authorList>
    </citation>
    <scope>NUCLEOTIDE SEQUENCE [LARGE SCALE GENOMIC DNA]</scope>
    <source>
        <strain evidence="3 4">TUFC12733</strain>
    </source>
</reference>
<name>A0A167P6Y0_CALVF</name>
<dbReference type="Proteomes" id="UP000076738">
    <property type="component" value="Unassembled WGS sequence"/>
</dbReference>
<dbReference type="Gene3D" id="3.40.50.1240">
    <property type="entry name" value="Phosphoglycerate mutase-like"/>
    <property type="match status" value="1"/>
</dbReference>
<dbReference type="PANTHER" id="PTHR11567">
    <property type="entry name" value="ACID PHOSPHATASE-RELATED"/>
    <property type="match status" value="1"/>
</dbReference>
<comment type="similarity">
    <text evidence="1">Belongs to the histidine acid phosphatase family.</text>
</comment>
<dbReference type="PANTHER" id="PTHR11567:SF110">
    <property type="entry name" value="2-PHOSPHOXYLOSE PHOSPHATASE 1"/>
    <property type="match status" value="1"/>
</dbReference>
<evidence type="ECO:0000256" key="1">
    <source>
        <dbReference type="ARBA" id="ARBA00005375"/>
    </source>
</evidence>
<keyword evidence="2" id="KW-0378">Hydrolase</keyword>